<organism evidence="2 3">
    <name type="scientific">Rangifer tarandus platyrhynchus</name>
    <name type="common">Svalbard reindeer</name>
    <dbReference type="NCBI Taxonomy" id="3082113"/>
    <lineage>
        <taxon>Eukaryota</taxon>
        <taxon>Metazoa</taxon>
        <taxon>Chordata</taxon>
        <taxon>Craniata</taxon>
        <taxon>Vertebrata</taxon>
        <taxon>Euteleostomi</taxon>
        <taxon>Mammalia</taxon>
        <taxon>Eutheria</taxon>
        <taxon>Laurasiatheria</taxon>
        <taxon>Artiodactyla</taxon>
        <taxon>Ruminantia</taxon>
        <taxon>Pecora</taxon>
        <taxon>Cervidae</taxon>
        <taxon>Odocoileinae</taxon>
        <taxon>Rangifer</taxon>
    </lineage>
</organism>
<protein>
    <submittedName>
        <fullName evidence="2">Uncharacterized protein</fullName>
    </submittedName>
</protein>
<gene>
    <name evidence="2" type="ORF">MRATA1EN1_LOCUS2972</name>
</gene>
<evidence type="ECO:0000313" key="2">
    <source>
        <dbReference type="EMBL" id="CAI9154010.1"/>
    </source>
</evidence>
<evidence type="ECO:0000313" key="3">
    <source>
        <dbReference type="Proteomes" id="UP001176941"/>
    </source>
</evidence>
<keyword evidence="3" id="KW-1185">Reference proteome</keyword>
<name>A0ABN8XZ89_RANTA</name>
<accession>A0ABN8XZ89</accession>
<sequence>MYLFLSKGQMEFSPLYEEERKEALPLDSPFSGLHCGPKGDRASLRGAASPARTAAQPATESALPPQAGTCPVTAFGGSPDRPRGGTQGHH</sequence>
<feature type="compositionally biased region" description="Low complexity" evidence="1">
    <location>
        <begin position="47"/>
        <end position="59"/>
    </location>
</feature>
<proteinExistence type="predicted"/>
<reference evidence="2" key="1">
    <citation type="submission" date="2023-04" db="EMBL/GenBank/DDBJ databases">
        <authorList>
            <consortium name="ELIXIR-Norway"/>
        </authorList>
    </citation>
    <scope>NUCLEOTIDE SEQUENCE [LARGE SCALE GENOMIC DNA]</scope>
</reference>
<dbReference type="Proteomes" id="UP001176941">
    <property type="component" value="Chromosome 11"/>
</dbReference>
<evidence type="ECO:0000256" key="1">
    <source>
        <dbReference type="SAM" id="MobiDB-lite"/>
    </source>
</evidence>
<feature type="region of interest" description="Disordered" evidence="1">
    <location>
        <begin position="36"/>
        <end position="90"/>
    </location>
</feature>
<dbReference type="EMBL" id="OX459947">
    <property type="protein sequence ID" value="CAI9154010.1"/>
    <property type="molecule type" value="Genomic_DNA"/>
</dbReference>